<keyword evidence="10" id="KW-1185">Reference proteome</keyword>
<evidence type="ECO:0000256" key="2">
    <source>
        <dbReference type="ARBA" id="ARBA00022771"/>
    </source>
</evidence>
<dbReference type="STRING" id="568069.A0A1J1IL73"/>
<dbReference type="InterPro" id="IPR033467">
    <property type="entry name" value="Tesmin/TSO1-like_CXC"/>
</dbReference>
<evidence type="ECO:0000256" key="1">
    <source>
        <dbReference type="ARBA" id="ARBA00022723"/>
    </source>
</evidence>
<evidence type="ECO:0000256" key="3">
    <source>
        <dbReference type="ARBA" id="ARBA00022833"/>
    </source>
</evidence>
<evidence type="ECO:0000259" key="7">
    <source>
        <dbReference type="PROSITE" id="PS50089"/>
    </source>
</evidence>
<dbReference type="PANTHER" id="PTHR16048:SF3">
    <property type="entry name" value="E3 UBIQUITIN-PROTEIN LIGASE MSL2"/>
    <property type="match status" value="1"/>
</dbReference>
<keyword evidence="1" id="KW-0479">Metal-binding</keyword>
<proteinExistence type="inferred from homology"/>
<gene>
    <name evidence="9" type="ORF">CLUMA_CG014164</name>
</gene>
<reference evidence="9 10" key="1">
    <citation type="submission" date="2015-04" db="EMBL/GenBank/DDBJ databases">
        <authorList>
            <person name="Syromyatnikov M.Y."/>
            <person name="Popov V.N."/>
        </authorList>
    </citation>
    <scope>NUCLEOTIDE SEQUENCE [LARGE SCALE GENOMIC DNA]</scope>
</reference>
<sequence length="622" mass="68757">MTNSPLTSYIKCSRIVFNVQPSEVWINYNEFEDSLRELYSSILCNACREILKNPVIPKKHHFSCQHRVCLDCIGKKRASQINCKMCSDYTLFEKSNSTNLLLKCFQELCEIVQGSWIYEYVKKQAHHDTGQSDKTSLIEIIDAGMNYGRVSIVLDDTSSDENSNSSDSNKDPTTTLRSTPYASQIFPNISPLSPVKPGIVQSPEPFTIISEPVIPMPAPLTVIPASSPPLPQIVQFHPQIVQPQVPSTSKFPPNHQQISPSFVKYPPPSPMRINPIAPAIPLGSTTGKPIMSTMKMQSTFASSSPTIYSVMYTGSGNKITLKRKPPEDVVTPVNTNNLTILKTENNTLSSNFKRPPVQISSQQTLQTQSNTAPITSANVITTIPSTTSSNSNLNNDPTKRRGCRCGNATAAPGKLTCCGQRCPCYVDSKACIDCKCKGCRNPHYVDGHKKMRHHVPDVKTQQQQQQHFLASIQQQTTIVKDIHKSAIPSTSVIKHEDFSHLDQQPTIISKGQQSSINSCIISNNNGQYQIKQNHPRILVKEPSLKTMSPLIFPTSSAILPVVTSVSNSNLQIVGVYSQSDKKIVIKSEQQQQQPQAISFADTTKQIFESNTIYAGNLNTNLL</sequence>
<dbReference type="Pfam" id="PF16685">
    <property type="entry name" value="zf-RING_10"/>
    <property type="match status" value="1"/>
</dbReference>
<dbReference type="AlphaFoldDB" id="A0A1J1IL73"/>
<keyword evidence="5" id="KW-0158">Chromosome</keyword>
<feature type="compositionally biased region" description="Low complexity" evidence="6">
    <location>
        <begin position="160"/>
        <end position="175"/>
    </location>
</feature>
<dbReference type="InterPro" id="IPR017907">
    <property type="entry name" value="Znf_RING_CS"/>
</dbReference>
<evidence type="ECO:0000256" key="5">
    <source>
        <dbReference type="PROSITE-ProRule" id="PRU01396"/>
    </source>
</evidence>
<dbReference type="Proteomes" id="UP000183832">
    <property type="component" value="Unassembled WGS sequence"/>
</dbReference>
<keyword evidence="2 4" id="KW-0863">Zinc-finger</keyword>
<dbReference type="Pfam" id="PF16682">
    <property type="entry name" value="MSL2-CXC"/>
    <property type="match status" value="1"/>
</dbReference>
<dbReference type="GO" id="GO:0008270">
    <property type="term" value="F:zinc ion binding"/>
    <property type="evidence" value="ECO:0007669"/>
    <property type="project" value="UniProtKB-KW"/>
</dbReference>
<evidence type="ECO:0000313" key="10">
    <source>
        <dbReference type="Proteomes" id="UP000183832"/>
    </source>
</evidence>
<feature type="domain" description="CXC MSL2-type" evidence="8">
    <location>
        <begin position="398"/>
        <end position="449"/>
    </location>
</feature>
<dbReference type="PROSITE" id="PS52051">
    <property type="entry name" value="CXC_MSL2"/>
    <property type="match status" value="1"/>
</dbReference>
<evidence type="ECO:0000313" key="9">
    <source>
        <dbReference type="EMBL" id="CRL00971.1"/>
    </source>
</evidence>
<protein>
    <submittedName>
        <fullName evidence="9">CLUMA_CG014164, isoform A</fullName>
    </submittedName>
</protein>
<feature type="region of interest" description="Disordered" evidence="6">
    <location>
        <begin position="156"/>
        <end position="178"/>
    </location>
</feature>
<dbReference type="SMART" id="SM01114">
    <property type="entry name" value="CXC"/>
    <property type="match status" value="1"/>
</dbReference>
<dbReference type="PANTHER" id="PTHR16048">
    <property type="entry name" value="MSL2-RELATED"/>
    <property type="match status" value="1"/>
</dbReference>
<keyword evidence="5" id="KW-0539">Nucleus</keyword>
<accession>A0A1J1IL73</accession>
<dbReference type="Gene3D" id="3.30.40.10">
    <property type="entry name" value="Zinc/RING finger domain, C3HC4 (zinc finger)"/>
    <property type="match status" value="1"/>
</dbReference>
<dbReference type="SUPFAM" id="SSF57850">
    <property type="entry name" value="RING/U-box"/>
    <property type="match status" value="1"/>
</dbReference>
<organism evidence="9 10">
    <name type="scientific">Clunio marinus</name>
    <dbReference type="NCBI Taxonomy" id="568069"/>
    <lineage>
        <taxon>Eukaryota</taxon>
        <taxon>Metazoa</taxon>
        <taxon>Ecdysozoa</taxon>
        <taxon>Arthropoda</taxon>
        <taxon>Hexapoda</taxon>
        <taxon>Insecta</taxon>
        <taxon>Pterygota</taxon>
        <taxon>Neoptera</taxon>
        <taxon>Endopterygota</taxon>
        <taxon>Diptera</taxon>
        <taxon>Nematocera</taxon>
        <taxon>Chironomoidea</taxon>
        <taxon>Chironomidae</taxon>
        <taxon>Clunio</taxon>
    </lineage>
</organism>
<dbReference type="OrthoDB" id="6412801at2759"/>
<dbReference type="PROSITE" id="PS50089">
    <property type="entry name" value="ZF_RING_2"/>
    <property type="match status" value="1"/>
</dbReference>
<dbReference type="CDD" id="cd13122">
    <property type="entry name" value="MSL2_CXC"/>
    <property type="match status" value="1"/>
</dbReference>
<dbReference type="InterPro" id="IPR032043">
    <property type="entry name" value="Msl2_Znf-RING"/>
</dbReference>
<dbReference type="InterPro" id="IPR032049">
    <property type="entry name" value="Msl2-CXC"/>
</dbReference>
<dbReference type="GO" id="GO:0061630">
    <property type="term" value="F:ubiquitin protein ligase activity"/>
    <property type="evidence" value="ECO:0007669"/>
    <property type="project" value="InterPro"/>
</dbReference>
<comment type="similarity">
    <text evidence="5">Belongs to the MSL2 family.</text>
</comment>
<dbReference type="InterPro" id="IPR013083">
    <property type="entry name" value="Znf_RING/FYVE/PHD"/>
</dbReference>
<dbReference type="EMBL" id="CVRI01000055">
    <property type="protein sequence ID" value="CRL00971.1"/>
    <property type="molecule type" value="Genomic_DNA"/>
</dbReference>
<dbReference type="GO" id="GO:0016567">
    <property type="term" value="P:protein ubiquitination"/>
    <property type="evidence" value="ECO:0007669"/>
    <property type="project" value="TreeGrafter"/>
</dbReference>
<keyword evidence="3" id="KW-0862">Zinc</keyword>
<dbReference type="InterPro" id="IPR001841">
    <property type="entry name" value="Znf_RING"/>
</dbReference>
<evidence type="ECO:0000259" key="8">
    <source>
        <dbReference type="PROSITE" id="PS52051"/>
    </source>
</evidence>
<name>A0A1J1IL73_9DIPT</name>
<feature type="domain" description="RING-type" evidence="7">
    <location>
        <begin position="44"/>
        <end position="87"/>
    </location>
</feature>
<dbReference type="InterPro" id="IPR037922">
    <property type="entry name" value="MSL2"/>
</dbReference>
<dbReference type="PROSITE" id="PS00518">
    <property type="entry name" value="ZF_RING_1"/>
    <property type="match status" value="1"/>
</dbReference>
<dbReference type="GO" id="GO:0072487">
    <property type="term" value="C:MSL complex"/>
    <property type="evidence" value="ECO:0007669"/>
    <property type="project" value="UniProtKB-UniRule"/>
</dbReference>
<evidence type="ECO:0000256" key="6">
    <source>
        <dbReference type="SAM" id="MobiDB-lite"/>
    </source>
</evidence>
<evidence type="ECO:0000256" key="4">
    <source>
        <dbReference type="PROSITE-ProRule" id="PRU00175"/>
    </source>
</evidence>